<feature type="domain" description="M23ase beta-sheet core" evidence="1">
    <location>
        <begin position="155"/>
        <end position="182"/>
    </location>
</feature>
<dbReference type="Pfam" id="PF01551">
    <property type="entry name" value="Peptidase_M23"/>
    <property type="match status" value="1"/>
</dbReference>
<proteinExistence type="predicted"/>
<dbReference type="PANTHER" id="PTHR21666:SF285">
    <property type="entry name" value="M23 FAMILY METALLOPEPTIDASE"/>
    <property type="match status" value="1"/>
</dbReference>
<dbReference type="Gene3D" id="2.70.70.10">
    <property type="entry name" value="Glucose Permease (Domain IIA)"/>
    <property type="match status" value="1"/>
</dbReference>
<sequence>MRPVDGPITTDFFEPRSLATVKKLKDLTLSPAERQRLEDLLHDHGAVDLGTMQGTPIKAPESGAVFAWCAYRTAAGIYWPDTPRINGKSNTFRNYFYDTFGGVLILHTDKLTHVITHSYGNQLFNKDIFPDVRYHEEGKQTRFPLHAIYTTPIIVERGDTIGYVGNQGQSTAPHVHWEIHHGRAWERWEDRINPARWAG</sequence>
<dbReference type="InterPro" id="IPR050570">
    <property type="entry name" value="Cell_wall_metabolism_enzyme"/>
</dbReference>
<protein>
    <recommendedName>
        <fullName evidence="1">M23ase beta-sheet core domain-containing protein</fullName>
    </recommendedName>
</protein>
<dbReference type="EMBL" id="LAZR01020405">
    <property type="protein sequence ID" value="KKL88989.1"/>
    <property type="molecule type" value="Genomic_DNA"/>
</dbReference>
<dbReference type="AlphaFoldDB" id="A0A0F9FR45"/>
<accession>A0A0F9FR45</accession>
<dbReference type="InterPro" id="IPR016047">
    <property type="entry name" value="M23ase_b-sheet_dom"/>
</dbReference>
<dbReference type="InterPro" id="IPR011055">
    <property type="entry name" value="Dup_hybrid_motif"/>
</dbReference>
<evidence type="ECO:0000313" key="2">
    <source>
        <dbReference type="EMBL" id="KKL88989.1"/>
    </source>
</evidence>
<dbReference type="PANTHER" id="PTHR21666">
    <property type="entry name" value="PEPTIDASE-RELATED"/>
    <property type="match status" value="1"/>
</dbReference>
<organism evidence="2">
    <name type="scientific">marine sediment metagenome</name>
    <dbReference type="NCBI Taxonomy" id="412755"/>
    <lineage>
        <taxon>unclassified sequences</taxon>
        <taxon>metagenomes</taxon>
        <taxon>ecological metagenomes</taxon>
    </lineage>
</organism>
<reference evidence="2" key="1">
    <citation type="journal article" date="2015" name="Nature">
        <title>Complex archaea that bridge the gap between prokaryotes and eukaryotes.</title>
        <authorList>
            <person name="Spang A."/>
            <person name="Saw J.H."/>
            <person name="Jorgensen S.L."/>
            <person name="Zaremba-Niedzwiedzka K."/>
            <person name="Martijn J."/>
            <person name="Lind A.E."/>
            <person name="van Eijk R."/>
            <person name="Schleper C."/>
            <person name="Guy L."/>
            <person name="Ettema T.J."/>
        </authorList>
    </citation>
    <scope>NUCLEOTIDE SEQUENCE</scope>
</reference>
<evidence type="ECO:0000259" key="1">
    <source>
        <dbReference type="Pfam" id="PF01551"/>
    </source>
</evidence>
<dbReference type="CDD" id="cd12797">
    <property type="entry name" value="M23_peptidase"/>
    <property type="match status" value="1"/>
</dbReference>
<dbReference type="GO" id="GO:0004222">
    <property type="term" value="F:metalloendopeptidase activity"/>
    <property type="evidence" value="ECO:0007669"/>
    <property type="project" value="TreeGrafter"/>
</dbReference>
<comment type="caution">
    <text evidence="2">The sequence shown here is derived from an EMBL/GenBank/DDBJ whole genome shotgun (WGS) entry which is preliminary data.</text>
</comment>
<name>A0A0F9FR45_9ZZZZ</name>
<dbReference type="SUPFAM" id="SSF51261">
    <property type="entry name" value="Duplicated hybrid motif"/>
    <property type="match status" value="1"/>
</dbReference>
<gene>
    <name evidence="2" type="ORF">LCGC14_1919200</name>
</gene>